<keyword evidence="2" id="KW-0813">Transport</keyword>
<feature type="transmembrane region" description="Helical" evidence="6">
    <location>
        <begin position="74"/>
        <end position="99"/>
    </location>
</feature>
<dbReference type="RefSeq" id="WP_121846005.1">
    <property type="nucleotide sequence ID" value="NZ_PHOA01000044.1"/>
</dbReference>
<dbReference type="PANTHER" id="PTHR11101">
    <property type="entry name" value="PHOSPHATE TRANSPORTER"/>
    <property type="match status" value="1"/>
</dbReference>
<comment type="subcellular location">
    <subcellularLocation>
        <location evidence="1">Membrane</location>
        <topology evidence="1">Multi-pass membrane protein</topology>
    </subcellularLocation>
</comment>
<dbReference type="GO" id="GO:0016020">
    <property type="term" value="C:membrane"/>
    <property type="evidence" value="ECO:0007669"/>
    <property type="project" value="UniProtKB-SubCell"/>
</dbReference>
<dbReference type="Pfam" id="PF01384">
    <property type="entry name" value="PHO4"/>
    <property type="match status" value="1"/>
</dbReference>
<evidence type="ECO:0000256" key="4">
    <source>
        <dbReference type="ARBA" id="ARBA00022989"/>
    </source>
</evidence>
<evidence type="ECO:0000256" key="2">
    <source>
        <dbReference type="ARBA" id="ARBA00022448"/>
    </source>
</evidence>
<dbReference type="EMBL" id="RDEX01000003">
    <property type="protein sequence ID" value="RLY91709.1"/>
    <property type="molecule type" value="Genomic_DNA"/>
</dbReference>
<keyword evidence="8" id="KW-1185">Reference proteome</keyword>
<dbReference type="AlphaFoldDB" id="A0A3L9L161"/>
<comment type="caution">
    <text evidence="7">The sequence shown here is derived from an EMBL/GenBank/DDBJ whole genome shotgun (WGS) entry which is preliminary data.</text>
</comment>
<feature type="transmembrane region" description="Helical" evidence="6">
    <location>
        <begin position="200"/>
        <end position="217"/>
    </location>
</feature>
<protein>
    <submittedName>
        <fullName evidence="7">Inorganic phosphate transporter</fullName>
    </submittedName>
</protein>
<feature type="transmembrane region" description="Helical" evidence="6">
    <location>
        <begin position="223"/>
        <end position="246"/>
    </location>
</feature>
<keyword evidence="4 6" id="KW-1133">Transmembrane helix</keyword>
<evidence type="ECO:0000256" key="1">
    <source>
        <dbReference type="ARBA" id="ARBA00004141"/>
    </source>
</evidence>
<gene>
    <name evidence="7" type="ORF">EAE32_10850</name>
</gene>
<dbReference type="GO" id="GO:0005315">
    <property type="term" value="F:phosphate transmembrane transporter activity"/>
    <property type="evidence" value="ECO:0007669"/>
    <property type="project" value="InterPro"/>
</dbReference>
<proteinExistence type="predicted"/>
<evidence type="ECO:0000313" key="8">
    <source>
        <dbReference type="Proteomes" id="UP000277871"/>
    </source>
</evidence>
<feature type="transmembrane region" description="Helical" evidence="6">
    <location>
        <begin position="174"/>
        <end position="193"/>
    </location>
</feature>
<organism evidence="7 8">
    <name type="scientific">Kocuria tytonicola</name>
    <dbReference type="NCBI Taxonomy" id="2055946"/>
    <lineage>
        <taxon>Bacteria</taxon>
        <taxon>Bacillati</taxon>
        <taxon>Actinomycetota</taxon>
        <taxon>Actinomycetes</taxon>
        <taxon>Micrococcales</taxon>
        <taxon>Micrococcaceae</taxon>
        <taxon>Kocuria</taxon>
    </lineage>
</organism>
<evidence type="ECO:0000313" key="7">
    <source>
        <dbReference type="EMBL" id="RLY91709.1"/>
    </source>
</evidence>
<keyword evidence="5 6" id="KW-0472">Membrane</keyword>
<sequence length="343" mass="36062">MTDVLAFVGIALTLVFTVVNGFHDASNAVALPVRFNALTPRVALWLGAVFNFAGALVVGLVLHRMITFEIPVPLDTVGTVVLLCALVTAVGWDLLTWWWRMPSSSTAAFGGAAVGALLGARAVDLHQNQLPLGPYFSWHILVPMLVAPVIAFGLAFVAVVPLVHLLQHETPGRVNFRAGVVQATGAAAIHFGHGIQHARRTLWIMLVLLLTVGAGFSRESIPVWLPVVVGLCLAFGTLLGGWRIAYTLSSRVVSLDPLRGAVAQTVSGALLFVGGFLSPIPLSSSQTSTAAILGAGSAQRFRTVYHATLLRVIATWLVTVPVCGLVSAVLFLAVSPLVPAPAA</sequence>
<feature type="transmembrane region" description="Helical" evidence="6">
    <location>
        <begin position="258"/>
        <end position="277"/>
    </location>
</feature>
<dbReference type="OrthoDB" id="9779554at2"/>
<evidence type="ECO:0000256" key="5">
    <source>
        <dbReference type="ARBA" id="ARBA00023136"/>
    </source>
</evidence>
<feature type="transmembrane region" description="Helical" evidence="6">
    <location>
        <begin position="45"/>
        <end position="62"/>
    </location>
</feature>
<keyword evidence="3 6" id="KW-0812">Transmembrane</keyword>
<dbReference type="InterPro" id="IPR001204">
    <property type="entry name" value="Phos_transporter"/>
</dbReference>
<evidence type="ECO:0000256" key="6">
    <source>
        <dbReference type="SAM" id="Phobius"/>
    </source>
</evidence>
<feature type="transmembrane region" description="Helical" evidence="6">
    <location>
        <begin position="105"/>
        <end position="123"/>
    </location>
</feature>
<feature type="transmembrane region" description="Helical" evidence="6">
    <location>
        <begin position="135"/>
        <end position="162"/>
    </location>
</feature>
<name>A0A3L9L161_9MICC</name>
<feature type="transmembrane region" description="Helical" evidence="6">
    <location>
        <begin position="313"/>
        <end position="338"/>
    </location>
</feature>
<reference evidence="7 8" key="1">
    <citation type="submission" date="2018-10" db="EMBL/GenBank/DDBJ databases">
        <title>Kocuria tytonicola, new bacteria from the preen glands of American barn owls (Tyto furcata).</title>
        <authorList>
            <person name="Braun M.S."/>
            <person name="Wang E."/>
            <person name="Zimmermann S."/>
            <person name="Boutin S."/>
            <person name="Wagner H."/>
            <person name="Wink M."/>
        </authorList>
    </citation>
    <scope>NUCLEOTIDE SEQUENCE [LARGE SCALE GENOMIC DNA]</scope>
    <source>
        <strain evidence="7 8">473</strain>
    </source>
</reference>
<evidence type="ECO:0000256" key="3">
    <source>
        <dbReference type="ARBA" id="ARBA00022692"/>
    </source>
</evidence>
<accession>A0A3L9L161</accession>
<dbReference type="PANTHER" id="PTHR11101:SF80">
    <property type="entry name" value="PHOSPHATE TRANSPORTER"/>
    <property type="match status" value="1"/>
</dbReference>
<dbReference type="GO" id="GO:0035435">
    <property type="term" value="P:phosphate ion transmembrane transport"/>
    <property type="evidence" value="ECO:0007669"/>
    <property type="project" value="TreeGrafter"/>
</dbReference>
<dbReference type="Proteomes" id="UP000277871">
    <property type="component" value="Unassembled WGS sequence"/>
</dbReference>